<evidence type="ECO:0000256" key="6">
    <source>
        <dbReference type="ARBA" id="ARBA00022989"/>
    </source>
</evidence>
<comment type="caution">
    <text evidence="11">The sequence shown here is derived from an EMBL/GenBank/DDBJ whole genome shotgun (WGS) entry which is preliminary data.</text>
</comment>
<reference evidence="11" key="1">
    <citation type="submission" date="2020-12" db="EMBL/GenBank/DDBJ databases">
        <title>Oil enriched cultivation method for isolating marine PHA-producing bacteria.</title>
        <authorList>
            <person name="Zheng W."/>
            <person name="Yu S."/>
            <person name="Huang Y."/>
        </authorList>
    </citation>
    <scope>NUCLEOTIDE SEQUENCE</scope>
    <source>
        <strain evidence="11">SY-2-12</strain>
    </source>
</reference>
<evidence type="ECO:0000256" key="7">
    <source>
        <dbReference type="ARBA" id="ARBA00023136"/>
    </source>
</evidence>
<feature type="transmembrane region" description="Helical" evidence="9">
    <location>
        <begin position="103"/>
        <end position="130"/>
    </location>
</feature>
<dbReference type="AlphaFoldDB" id="A0A939ECM7"/>
<evidence type="ECO:0000256" key="1">
    <source>
        <dbReference type="ARBA" id="ARBA00004651"/>
    </source>
</evidence>
<feature type="transmembrane region" description="Helical" evidence="9">
    <location>
        <begin position="435"/>
        <end position="454"/>
    </location>
</feature>
<feature type="transmembrane region" description="Helical" evidence="9">
    <location>
        <begin position="314"/>
        <end position="334"/>
    </location>
</feature>
<comment type="subcellular location">
    <subcellularLocation>
        <location evidence="1">Cell membrane</location>
        <topology evidence="1">Multi-pass membrane protein</topology>
    </subcellularLocation>
</comment>
<evidence type="ECO:0000259" key="10">
    <source>
        <dbReference type="Pfam" id="PF03553"/>
    </source>
</evidence>
<name>A0A939ECM7_9HYPH</name>
<dbReference type="InterPro" id="IPR004770">
    <property type="entry name" value="Na/H_antiport_NhaC"/>
</dbReference>
<dbReference type="PANTHER" id="PTHR33451:SF3">
    <property type="entry name" value="MALATE-2H(+)_NA(+)-LACTATE ANTIPORTER"/>
    <property type="match status" value="1"/>
</dbReference>
<dbReference type="PANTHER" id="PTHR33451">
    <property type="entry name" value="MALATE-2H(+)/NA(+)-LACTATE ANTIPORTER"/>
    <property type="match status" value="1"/>
</dbReference>
<feature type="transmembrane region" description="Helical" evidence="9">
    <location>
        <begin position="184"/>
        <end position="202"/>
    </location>
</feature>
<keyword evidence="2" id="KW-0813">Transport</keyword>
<keyword evidence="4" id="KW-1003">Cell membrane</keyword>
<dbReference type="Proteomes" id="UP000664096">
    <property type="component" value="Unassembled WGS sequence"/>
</dbReference>
<dbReference type="Pfam" id="PF03553">
    <property type="entry name" value="Na_H_antiporter"/>
    <property type="match status" value="1"/>
</dbReference>
<evidence type="ECO:0000256" key="2">
    <source>
        <dbReference type="ARBA" id="ARBA00022448"/>
    </source>
</evidence>
<evidence type="ECO:0000313" key="12">
    <source>
        <dbReference type="Proteomes" id="UP000664096"/>
    </source>
</evidence>
<evidence type="ECO:0000256" key="5">
    <source>
        <dbReference type="ARBA" id="ARBA00022692"/>
    </source>
</evidence>
<keyword evidence="3" id="KW-0050">Antiport</keyword>
<protein>
    <submittedName>
        <fullName evidence="11">Na+/H+ antiporter NhaC</fullName>
    </submittedName>
</protein>
<dbReference type="InterPro" id="IPR018461">
    <property type="entry name" value="Na/H_Antiport_NhaC-like_C"/>
</dbReference>
<organism evidence="11 12">
    <name type="scientific">Roseibium aggregatum</name>
    <dbReference type="NCBI Taxonomy" id="187304"/>
    <lineage>
        <taxon>Bacteria</taxon>
        <taxon>Pseudomonadati</taxon>
        <taxon>Pseudomonadota</taxon>
        <taxon>Alphaproteobacteria</taxon>
        <taxon>Hyphomicrobiales</taxon>
        <taxon>Stappiaceae</taxon>
        <taxon>Roseibium</taxon>
    </lineage>
</organism>
<keyword evidence="5 9" id="KW-0812">Transmembrane</keyword>
<evidence type="ECO:0000256" key="4">
    <source>
        <dbReference type="ARBA" id="ARBA00022475"/>
    </source>
</evidence>
<accession>A0A939ECM7</accession>
<dbReference type="EMBL" id="JAEKJZ010000001">
    <property type="protein sequence ID" value="MBN9670518.1"/>
    <property type="molecule type" value="Genomic_DNA"/>
</dbReference>
<evidence type="ECO:0000256" key="9">
    <source>
        <dbReference type="SAM" id="Phobius"/>
    </source>
</evidence>
<keyword evidence="7 9" id="KW-0472">Membrane</keyword>
<dbReference type="GO" id="GO:0005886">
    <property type="term" value="C:plasma membrane"/>
    <property type="evidence" value="ECO:0007669"/>
    <property type="project" value="UniProtKB-SubCell"/>
</dbReference>
<feature type="transmembrane region" description="Helical" evidence="9">
    <location>
        <begin position="222"/>
        <end position="239"/>
    </location>
</feature>
<keyword evidence="6 9" id="KW-1133">Transmembrane helix</keyword>
<dbReference type="InterPro" id="IPR052180">
    <property type="entry name" value="NhaC_Na-H+_Antiporter"/>
</dbReference>
<evidence type="ECO:0000313" key="11">
    <source>
        <dbReference type="EMBL" id="MBN9670518.1"/>
    </source>
</evidence>
<feature type="transmembrane region" description="Helical" evidence="9">
    <location>
        <begin position="354"/>
        <end position="379"/>
    </location>
</feature>
<proteinExistence type="inferred from homology"/>
<evidence type="ECO:0000256" key="3">
    <source>
        <dbReference type="ARBA" id="ARBA00022449"/>
    </source>
</evidence>
<evidence type="ECO:0000256" key="8">
    <source>
        <dbReference type="ARBA" id="ARBA00038435"/>
    </source>
</evidence>
<comment type="similarity">
    <text evidence="8">Belongs to the NhaC Na(+)/H(+) (TC 2.A.35) antiporter family.</text>
</comment>
<feature type="transmembrane region" description="Helical" evidence="9">
    <location>
        <begin position="66"/>
        <end position="91"/>
    </location>
</feature>
<gene>
    <name evidence="11" type="primary">nhaC</name>
    <name evidence="11" type="ORF">JF539_09230</name>
</gene>
<sequence>MPVVVLVLLLMAAYSLYGDDAAEGANQLALTFAAVVAVAIGRRHGHSYDSMREAAVESVNTGLGAIFILLAVGALIGTWAMSGTLVAMVYWGLKILSPDFFYFSVVLICAIVALCVGSSWTVAGTIGIGLMGVSQQMELNPAITAGAIISGAYFGDKSSPLSDATNLATAAAGAQLYRHITETLWTSVPTLGICLVVFLFFGAPGDFDPTTFTGALEQSFDVGLLPFLPLVFVLVLAVVRFPPFLTIFAGALAGGVIAVFLYPSNVALMAQDPELPAGWALLKGVWTVMAQGYVSETGVAVIDSFLTRGGMESMLVTVWLILTALAFGGIVDRIGVLDRLLGGILKAAHTSGRLVGALVAAAIGTNLLASDQYIAIVLPGKIFQKAFRKMGLQPEVLSRALGDSATVTSALVPWNSCGAYMAATLGVATVSYLPFAVFNLLNPVVTVAFAFLGIRMLKSETWKSTGDRSA</sequence>
<dbReference type="NCBIfam" id="TIGR00931">
    <property type="entry name" value="antiport_nhaC"/>
    <property type="match status" value="1"/>
</dbReference>
<feature type="domain" description="Na+/H+ antiporter NhaC-like C-terminal" evidence="10">
    <location>
        <begin position="151"/>
        <end position="454"/>
    </location>
</feature>
<dbReference type="GO" id="GO:0015297">
    <property type="term" value="F:antiporter activity"/>
    <property type="evidence" value="ECO:0007669"/>
    <property type="project" value="UniProtKB-KW"/>
</dbReference>
<feature type="transmembrane region" description="Helical" evidence="9">
    <location>
        <begin position="28"/>
        <end position="45"/>
    </location>
</feature>
<feature type="transmembrane region" description="Helical" evidence="9">
    <location>
        <begin position="244"/>
        <end position="264"/>
    </location>
</feature>